<dbReference type="KEGG" id="haei:MUN82_17870"/>
<accession>A0A8T9SRM5</accession>
<dbReference type="Proteomes" id="UP000829925">
    <property type="component" value="Chromosome"/>
</dbReference>
<reference evidence="1 2" key="1">
    <citation type="submission" date="2022-04" db="EMBL/GenBank/DDBJ databases">
        <title>Hymenobacter sp. isolated from the air.</title>
        <authorList>
            <person name="Won M."/>
            <person name="Lee C.-M."/>
            <person name="Woen H.-Y."/>
            <person name="Kwon S.-W."/>
        </authorList>
    </citation>
    <scope>NUCLEOTIDE SEQUENCE [LARGE SCALE GENOMIC DNA]</scope>
    <source>
        <strain evidence="2">5413 J-13</strain>
    </source>
</reference>
<evidence type="ECO:0008006" key="3">
    <source>
        <dbReference type="Google" id="ProtNLM"/>
    </source>
</evidence>
<dbReference type="EMBL" id="CP095053">
    <property type="protein sequence ID" value="UOR04798.1"/>
    <property type="molecule type" value="Genomic_DNA"/>
</dbReference>
<dbReference type="RefSeq" id="WP_245092652.1">
    <property type="nucleotide sequence ID" value="NZ_CP095053.1"/>
</dbReference>
<name>A0A8T9SRM5_9BACT</name>
<keyword evidence="2" id="KW-1185">Reference proteome</keyword>
<proteinExistence type="predicted"/>
<evidence type="ECO:0000313" key="2">
    <source>
        <dbReference type="Proteomes" id="UP000829925"/>
    </source>
</evidence>
<evidence type="ECO:0000313" key="1">
    <source>
        <dbReference type="EMBL" id="UOR04798.1"/>
    </source>
</evidence>
<gene>
    <name evidence="1" type="ORF">MUN82_17870</name>
</gene>
<organism evidence="1 2">
    <name type="scientific">Hymenobacter aerilatus</name>
    <dbReference type="NCBI Taxonomy" id="2932251"/>
    <lineage>
        <taxon>Bacteria</taxon>
        <taxon>Pseudomonadati</taxon>
        <taxon>Bacteroidota</taxon>
        <taxon>Cytophagia</taxon>
        <taxon>Cytophagales</taxon>
        <taxon>Hymenobacteraceae</taxon>
        <taxon>Hymenobacter</taxon>
    </lineage>
</organism>
<protein>
    <recommendedName>
        <fullName evidence="3">ABC transporter ATPase</fullName>
    </recommendedName>
</protein>
<sequence length="163" mass="18188">MYVSFDQLPPEARIWIYQANRPLTDTELTRVQPALAQFAAAWTSHGRTLHASAAILHHQFLVIGLDEAMADASGCSIDASVRFVRELETSLGVELLEKSRLAFLVDGEVRLLDRRELRTAVAEGQLQPDTPYFDNTIARHAQLAQAWPAPAAETWLARYFAGK</sequence>
<dbReference type="AlphaFoldDB" id="A0A8T9SRM5"/>